<dbReference type="EMBL" id="CAKMRJ010001112">
    <property type="protein sequence ID" value="CAH1423140.1"/>
    <property type="molecule type" value="Genomic_DNA"/>
</dbReference>
<dbReference type="AlphaFoldDB" id="A0AAU9MAA7"/>
<proteinExistence type="predicted"/>
<feature type="compositionally biased region" description="Pro residues" evidence="1">
    <location>
        <begin position="67"/>
        <end position="77"/>
    </location>
</feature>
<accession>A0AAU9MAA7</accession>
<gene>
    <name evidence="2" type="ORF">LVIROSA_LOCUS10432</name>
</gene>
<evidence type="ECO:0000313" key="3">
    <source>
        <dbReference type="Proteomes" id="UP001157418"/>
    </source>
</evidence>
<protein>
    <submittedName>
        <fullName evidence="2">Uncharacterized protein</fullName>
    </submittedName>
</protein>
<organism evidence="2 3">
    <name type="scientific">Lactuca virosa</name>
    <dbReference type="NCBI Taxonomy" id="75947"/>
    <lineage>
        <taxon>Eukaryota</taxon>
        <taxon>Viridiplantae</taxon>
        <taxon>Streptophyta</taxon>
        <taxon>Embryophyta</taxon>
        <taxon>Tracheophyta</taxon>
        <taxon>Spermatophyta</taxon>
        <taxon>Magnoliopsida</taxon>
        <taxon>eudicotyledons</taxon>
        <taxon>Gunneridae</taxon>
        <taxon>Pentapetalae</taxon>
        <taxon>asterids</taxon>
        <taxon>campanulids</taxon>
        <taxon>Asterales</taxon>
        <taxon>Asteraceae</taxon>
        <taxon>Cichorioideae</taxon>
        <taxon>Cichorieae</taxon>
        <taxon>Lactucinae</taxon>
        <taxon>Lactuca</taxon>
    </lineage>
</organism>
<evidence type="ECO:0000256" key="1">
    <source>
        <dbReference type="SAM" id="MobiDB-lite"/>
    </source>
</evidence>
<reference evidence="2 3" key="1">
    <citation type="submission" date="2022-01" db="EMBL/GenBank/DDBJ databases">
        <authorList>
            <person name="Xiong W."/>
            <person name="Schranz E."/>
        </authorList>
    </citation>
    <scope>NUCLEOTIDE SEQUENCE [LARGE SCALE GENOMIC DNA]</scope>
</reference>
<sequence>MAVKIDVAAKMIVALEVGFNKKSGGGAGGPRWRWGLRVSYNIHHFRCPYHQRLCSDDLPPSSFMSTAPPPPPSPPPTSSTAINHHHLLRSSVNINIYIRSY</sequence>
<evidence type="ECO:0000313" key="2">
    <source>
        <dbReference type="EMBL" id="CAH1423140.1"/>
    </source>
</evidence>
<keyword evidence="3" id="KW-1185">Reference proteome</keyword>
<comment type="caution">
    <text evidence="2">The sequence shown here is derived from an EMBL/GenBank/DDBJ whole genome shotgun (WGS) entry which is preliminary data.</text>
</comment>
<dbReference type="Proteomes" id="UP001157418">
    <property type="component" value="Unassembled WGS sequence"/>
</dbReference>
<feature type="region of interest" description="Disordered" evidence="1">
    <location>
        <begin position="60"/>
        <end position="82"/>
    </location>
</feature>
<name>A0AAU9MAA7_9ASTR</name>